<dbReference type="PANTHER" id="PTHR24198">
    <property type="entry name" value="ANKYRIN REPEAT AND PROTEIN KINASE DOMAIN-CONTAINING PROTEIN"/>
    <property type="match status" value="1"/>
</dbReference>
<evidence type="ECO:0000256" key="2">
    <source>
        <dbReference type="ARBA" id="ARBA00023043"/>
    </source>
</evidence>
<name>A0A3N4J1H0_9PEZI</name>
<proteinExistence type="predicted"/>
<evidence type="ECO:0000256" key="1">
    <source>
        <dbReference type="ARBA" id="ARBA00022737"/>
    </source>
</evidence>
<accession>A0A3N4J1H0</accession>
<dbReference type="Pfam" id="PF00023">
    <property type="entry name" value="Ank"/>
    <property type="match status" value="1"/>
</dbReference>
<dbReference type="OrthoDB" id="10057496at2759"/>
<evidence type="ECO:0000313" key="4">
    <source>
        <dbReference type="Proteomes" id="UP000276215"/>
    </source>
</evidence>
<protein>
    <submittedName>
        <fullName evidence="3">Ankyrin</fullName>
    </submittedName>
</protein>
<reference evidence="3 4" key="1">
    <citation type="journal article" date="2018" name="Nat. Ecol. Evol.">
        <title>Pezizomycetes genomes reveal the molecular basis of ectomycorrhizal truffle lifestyle.</title>
        <authorList>
            <person name="Murat C."/>
            <person name="Payen T."/>
            <person name="Noel B."/>
            <person name="Kuo A."/>
            <person name="Morin E."/>
            <person name="Chen J."/>
            <person name="Kohler A."/>
            <person name="Krizsan K."/>
            <person name="Balestrini R."/>
            <person name="Da Silva C."/>
            <person name="Montanini B."/>
            <person name="Hainaut M."/>
            <person name="Levati E."/>
            <person name="Barry K.W."/>
            <person name="Belfiori B."/>
            <person name="Cichocki N."/>
            <person name="Clum A."/>
            <person name="Dockter R.B."/>
            <person name="Fauchery L."/>
            <person name="Guy J."/>
            <person name="Iotti M."/>
            <person name="Le Tacon F."/>
            <person name="Lindquist E.A."/>
            <person name="Lipzen A."/>
            <person name="Malagnac F."/>
            <person name="Mello A."/>
            <person name="Molinier V."/>
            <person name="Miyauchi S."/>
            <person name="Poulain J."/>
            <person name="Riccioni C."/>
            <person name="Rubini A."/>
            <person name="Sitrit Y."/>
            <person name="Splivallo R."/>
            <person name="Traeger S."/>
            <person name="Wang M."/>
            <person name="Zifcakova L."/>
            <person name="Wipf D."/>
            <person name="Zambonelli A."/>
            <person name="Paolocci F."/>
            <person name="Nowrousian M."/>
            <person name="Ottonello S."/>
            <person name="Baldrian P."/>
            <person name="Spatafora J.W."/>
            <person name="Henrissat B."/>
            <person name="Nagy L.G."/>
            <person name="Aury J.M."/>
            <person name="Wincker P."/>
            <person name="Grigoriev I.V."/>
            <person name="Bonfante P."/>
            <person name="Martin F.M."/>
        </authorList>
    </citation>
    <scope>NUCLEOTIDE SEQUENCE [LARGE SCALE GENOMIC DNA]</scope>
    <source>
        <strain evidence="3 4">120613-1</strain>
    </source>
</reference>
<organism evidence="3 4">
    <name type="scientific">Choiromyces venosus 120613-1</name>
    <dbReference type="NCBI Taxonomy" id="1336337"/>
    <lineage>
        <taxon>Eukaryota</taxon>
        <taxon>Fungi</taxon>
        <taxon>Dikarya</taxon>
        <taxon>Ascomycota</taxon>
        <taxon>Pezizomycotina</taxon>
        <taxon>Pezizomycetes</taxon>
        <taxon>Pezizales</taxon>
        <taxon>Tuberaceae</taxon>
        <taxon>Choiromyces</taxon>
    </lineage>
</organism>
<keyword evidence="2" id="KW-0040">ANK repeat</keyword>
<dbReference type="Gene3D" id="1.25.40.20">
    <property type="entry name" value="Ankyrin repeat-containing domain"/>
    <property type="match status" value="1"/>
</dbReference>
<dbReference type="SUPFAM" id="SSF48403">
    <property type="entry name" value="Ankyrin repeat"/>
    <property type="match status" value="1"/>
</dbReference>
<dbReference type="InterPro" id="IPR036770">
    <property type="entry name" value="Ankyrin_rpt-contain_sf"/>
</dbReference>
<dbReference type="STRING" id="1336337.A0A3N4J1H0"/>
<keyword evidence="4" id="KW-1185">Reference proteome</keyword>
<dbReference type="PANTHER" id="PTHR24198:SF165">
    <property type="entry name" value="ANKYRIN REPEAT-CONTAINING PROTEIN-RELATED"/>
    <property type="match status" value="1"/>
</dbReference>
<dbReference type="SMART" id="SM00248">
    <property type="entry name" value="ANK"/>
    <property type="match status" value="4"/>
</dbReference>
<evidence type="ECO:0000313" key="3">
    <source>
        <dbReference type="EMBL" id="RPA91985.1"/>
    </source>
</evidence>
<sequence>MNRRKSAPQNLSSSSSSCCFWREYGGGRLCACGRGMGAAAWAVNGGDPTMTRSLLDDERVDVNLHSRDGETALRVAVRRVNTIAVDMLLAHPKIEVWEDGITILHRAIFEANRSMIKLLLESKKIDVNSPVRYGITPLILAVFLGKVQIISILLDCENIEVGALNWRGNTARDFALPYHPEIARALSAREILGYKRLDYLDLAIENGLDNSEWRDGMASDEDVNLESEDKEETTRN</sequence>
<dbReference type="InterPro" id="IPR002110">
    <property type="entry name" value="Ankyrin_rpt"/>
</dbReference>
<dbReference type="Proteomes" id="UP000276215">
    <property type="component" value="Unassembled WGS sequence"/>
</dbReference>
<dbReference type="PROSITE" id="PS51257">
    <property type="entry name" value="PROKAR_LIPOPROTEIN"/>
    <property type="match status" value="1"/>
</dbReference>
<gene>
    <name evidence="3" type="ORF">L873DRAFT_249707</name>
</gene>
<dbReference type="EMBL" id="ML120483">
    <property type="protein sequence ID" value="RPA91985.1"/>
    <property type="molecule type" value="Genomic_DNA"/>
</dbReference>
<keyword evidence="1" id="KW-0677">Repeat</keyword>
<dbReference type="AlphaFoldDB" id="A0A3N4J1H0"/>
<dbReference type="Pfam" id="PF12796">
    <property type="entry name" value="Ank_2"/>
    <property type="match status" value="1"/>
</dbReference>